<comment type="caution">
    <text evidence="4">The sequence shown here is derived from an EMBL/GenBank/DDBJ whole genome shotgun (WGS) entry which is preliminary data.</text>
</comment>
<dbReference type="Gene3D" id="1.10.101.10">
    <property type="entry name" value="PGBD-like superfamily/PGBD"/>
    <property type="match status" value="1"/>
</dbReference>
<keyword evidence="2" id="KW-0732">Signal</keyword>
<proteinExistence type="predicted"/>
<dbReference type="SUPFAM" id="SSF47090">
    <property type="entry name" value="PGBD-like"/>
    <property type="match status" value="1"/>
</dbReference>
<dbReference type="InterPro" id="IPR036366">
    <property type="entry name" value="PGBDSf"/>
</dbReference>
<dbReference type="Pfam" id="PF01471">
    <property type="entry name" value="PG_binding_1"/>
    <property type="match status" value="1"/>
</dbReference>
<keyword evidence="5" id="KW-1185">Reference proteome</keyword>
<feature type="domain" description="Peptidoglycan binding-like" evidence="3">
    <location>
        <begin position="82"/>
        <end position="133"/>
    </location>
</feature>
<evidence type="ECO:0000313" key="4">
    <source>
        <dbReference type="EMBL" id="SFK72979.1"/>
    </source>
</evidence>
<dbReference type="EMBL" id="FOSK01000008">
    <property type="protein sequence ID" value="SFK72979.1"/>
    <property type="molecule type" value="Genomic_DNA"/>
</dbReference>
<accession>A0A1I4BY04</accession>
<name>A0A1I4BY04_9HYPH</name>
<gene>
    <name evidence="4" type="ORF">SAMN04488518_108203</name>
</gene>
<dbReference type="RefSeq" id="WP_093521044.1">
    <property type="nucleotide sequence ID" value="NZ_FOSK01000008.1"/>
</dbReference>
<dbReference type="Proteomes" id="UP000199598">
    <property type="component" value="Unassembled WGS sequence"/>
</dbReference>
<evidence type="ECO:0000259" key="3">
    <source>
        <dbReference type="Pfam" id="PF01471"/>
    </source>
</evidence>
<evidence type="ECO:0000313" key="5">
    <source>
        <dbReference type="Proteomes" id="UP000199598"/>
    </source>
</evidence>
<dbReference type="InterPro" id="IPR036365">
    <property type="entry name" value="PGBD-like_sf"/>
</dbReference>
<evidence type="ECO:0000256" key="2">
    <source>
        <dbReference type="SAM" id="SignalP"/>
    </source>
</evidence>
<reference evidence="4 5" key="1">
    <citation type="submission" date="2016-10" db="EMBL/GenBank/DDBJ databases">
        <authorList>
            <person name="Varghese N."/>
            <person name="Submissions S."/>
        </authorList>
    </citation>
    <scope>NUCLEOTIDE SEQUENCE [LARGE SCALE GENOMIC DNA]</scope>
    <source>
        <strain evidence="4 5">DSM 16392</strain>
    </source>
</reference>
<feature type="region of interest" description="Disordered" evidence="1">
    <location>
        <begin position="141"/>
        <end position="172"/>
    </location>
</feature>
<protein>
    <submittedName>
        <fullName evidence="4">Peptidoglycan binding domain-containing protein</fullName>
    </submittedName>
</protein>
<evidence type="ECO:0000256" key="1">
    <source>
        <dbReference type="SAM" id="MobiDB-lite"/>
    </source>
</evidence>
<organism evidence="4 5">
    <name type="scientific">Pseudovibrio ascidiaceicola</name>
    <dbReference type="NCBI Taxonomy" id="285279"/>
    <lineage>
        <taxon>Bacteria</taxon>
        <taxon>Pseudomonadati</taxon>
        <taxon>Pseudomonadota</taxon>
        <taxon>Alphaproteobacteria</taxon>
        <taxon>Hyphomicrobiales</taxon>
        <taxon>Stappiaceae</taxon>
        <taxon>Pseudovibrio</taxon>
    </lineage>
</organism>
<feature type="chain" id="PRO_5046214940" evidence="2">
    <location>
        <begin position="25"/>
        <end position="372"/>
    </location>
</feature>
<dbReference type="InterPro" id="IPR002477">
    <property type="entry name" value="Peptidoglycan-bd-like"/>
</dbReference>
<sequence>MGTFFKALALAATTAVAIPSSTQADTGDFIIGLGVRAIGNTIIDHTAAQQPPPHVVTAQSQQARSIPRIPTQQTVALSRIQLKDVQYRLNLLGYNAGFPDGVAGKRTLRAIGRFQSTLGYVATGRLTQSQLEELYTRTQKKRYQKTQIDQAQPTPAQPPLPQSNPGGYSEAEKATVRIPKENKLALDPKNPPNIYGLITGMRSDETAGFLKTEGYEECVETTGLTICKKATKNLEETVSVNKVGNVIYGVSRTVTFKTAAPRSAVLTKLAEAYPNLTRFKKMATSSSKTCLEQYAGDGSSLLAPTEANPSDPETLLTLTENCRNFYAIELEGTRNLKSMRITLYDGHPIQQAEEEQTGIFQSKSEAADELKF</sequence>
<feature type="signal peptide" evidence="2">
    <location>
        <begin position="1"/>
        <end position="24"/>
    </location>
</feature>